<evidence type="ECO:0000259" key="7">
    <source>
        <dbReference type="SMART" id="SM00650"/>
    </source>
</evidence>
<dbReference type="GO" id="GO:0003723">
    <property type="term" value="F:RNA binding"/>
    <property type="evidence" value="ECO:0007669"/>
    <property type="project" value="UniProtKB-UniRule"/>
</dbReference>
<dbReference type="Pfam" id="PF00398">
    <property type="entry name" value="RrnaAD"/>
    <property type="match status" value="1"/>
</dbReference>
<dbReference type="InterPro" id="IPR011530">
    <property type="entry name" value="rRNA_adenine_dimethylase"/>
</dbReference>
<dbReference type="Proteomes" id="UP000699691">
    <property type="component" value="Unassembled WGS sequence"/>
</dbReference>
<dbReference type="EC" id="2.1.1.182" evidence="8"/>
<reference evidence="8" key="1">
    <citation type="submission" date="2020-04" db="EMBL/GenBank/DDBJ databases">
        <authorList>
            <person name="Zhang T."/>
        </authorList>
    </citation>
    <scope>NUCLEOTIDE SEQUENCE</scope>
    <source>
        <strain evidence="8">HKST-UBA02</strain>
    </source>
</reference>
<feature type="domain" description="Ribosomal RNA adenine methylase transferase N-terminal" evidence="7">
    <location>
        <begin position="34"/>
        <end position="210"/>
    </location>
</feature>
<dbReference type="SMART" id="SM00650">
    <property type="entry name" value="rADc"/>
    <property type="match status" value="1"/>
</dbReference>
<keyword evidence="1" id="KW-0698">rRNA processing</keyword>
<comment type="similarity">
    <text evidence="6">Belongs to the class I-like SAM-binding methyltransferase superfamily. rRNA adenine N(6)-methyltransferase family.</text>
</comment>
<feature type="binding site" evidence="6">
    <location>
        <position position="27"/>
    </location>
    <ligand>
        <name>S-adenosyl-L-methionine</name>
        <dbReference type="ChEBI" id="CHEBI:59789"/>
    </ligand>
</feature>
<feature type="binding site" evidence="6">
    <location>
        <position position="126"/>
    </location>
    <ligand>
        <name>S-adenosyl-L-methionine</name>
        <dbReference type="ChEBI" id="CHEBI:59789"/>
    </ligand>
</feature>
<comment type="caution">
    <text evidence="8">The sequence shown here is derived from an EMBL/GenBank/DDBJ whole genome shotgun (WGS) entry which is preliminary data.</text>
</comment>
<evidence type="ECO:0000256" key="5">
    <source>
        <dbReference type="ARBA" id="ARBA00022884"/>
    </source>
</evidence>
<name>A0A955RXM5_UNCKA</name>
<evidence type="ECO:0000256" key="6">
    <source>
        <dbReference type="PROSITE-ProRule" id="PRU01026"/>
    </source>
</evidence>
<evidence type="ECO:0000313" key="9">
    <source>
        <dbReference type="Proteomes" id="UP000699691"/>
    </source>
</evidence>
<proteinExistence type="inferred from homology"/>
<dbReference type="InterPro" id="IPR029063">
    <property type="entry name" value="SAM-dependent_MTases_sf"/>
</dbReference>
<keyword evidence="5 6" id="KW-0694">RNA-binding</keyword>
<keyword evidence="2 6" id="KW-0489">Methyltransferase</keyword>
<organism evidence="8 9">
    <name type="scientific">candidate division WWE3 bacterium</name>
    <dbReference type="NCBI Taxonomy" id="2053526"/>
    <lineage>
        <taxon>Bacteria</taxon>
        <taxon>Katanobacteria</taxon>
    </lineage>
</organism>
<dbReference type="NCBIfam" id="TIGR00755">
    <property type="entry name" value="ksgA"/>
    <property type="match status" value="1"/>
</dbReference>
<keyword evidence="3 6" id="KW-0808">Transferase</keyword>
<evidence type="ECO:0000256" key="3">
    <source>
        <dbReference type="ARBA" id="ARBA00022679"/>
    </source>
</evidence>
<dbReference type="Gene3D" id="3.40.50.150">
    <property type="entry name" value="Vaccinia Virus protein VP39"/>
    <property type="match status" value="1"/>
</dbReference>
<dbReference type="PANTHER" id="PTHR11727:SF7">
    <property type="entry name" value="DIMETHYLADENOSINE TRANSFERASE-RELATED"/>
    <property type="match status" value="1"/>
</dbReference>
<feature type="binding site" evidence="6">
    <location>
        <position position="29"/>
    </location>
    <ligand>
        <name>S-adenosyl-L-methionine</name>
        <dbReference type="ChEBI" id="CHEBI:59789"/>
    </ligand>
</feature>
<feature type="binding site" evidence="6">
    <location>
        <position position="101"/>
    </location>
    <ligand>
        <name>S-adenosyl-L-methionine</name>
        <dbReference type="ChEBI" id="CHEBI:59789"/>
    </ligand>
</feature>
<dbReference type="SUPFAM" id="SSF53335">
    <property type="entry name" value="S-adenosyl-L-methionine-dependent methyltransferases"/>
    <property type="match status" value="1"/>
</dbReference>
<feature type="non-terminal residue" evidence="8">
    <location>
        <position position="231"/>
    </location>
</feature>
<sequence length="231" mass="26022">MFQRSTKDIKTILARYHVSPKQSLGQHFLVNDQIIQQLVKSAQINENDIVLEIGMGFGAVTIPLAHKSKYIYSVEIEPTLIHSFRRENPQLMDRVIPVPHDILTLNVANLFEQRDFTSAKYHVVGAIPYNITSPIVHKFLTEHPLPHDITLLIQKEVAEKMVAQPPNASYLSNFVKFLGEGKISKNNVPPSAFFPPPRVLSAVIRIDVAPKYPDISPAAFSDFLHTGFQHP</sequence>
<evidence type="ECO:0000256" key="2">
    <source>
        <dbReference type="ARBA" id="ARBA00022603"/>
    </source>
</evidence>
<keyword evidence="4 6" id="KW-0949">S-adenosyl-L-methionine</keyword>
<evidence type="ECO:0000256" key="4">
    <source>
        <dbReference type="ARBA" id="ARBA00022691"/>
    </source>
</evidence>
<accession>A0A955RXM5</accession>
<protein>
    <submittedName>
        <fullName evidence="8">Ribosomal RNA small subunit methyltransferase A</fullName>
        <ecNumber evidence="8">2.1.1.182</ecNumber>
    </submittedName>
</protein>
<feature type="binding site" evidence="6">
    <location>
        <position position="75"/>
    </location>
    <ligand>
        <name>S-adenosyl-L-methionine</name>
        <dbReference type="ChEBI" id="CHEBI:59789"/>
    </ligand>
</feature>
<dbReference type="PROSITE" id="PS51689">
    <property type="entry name" value="SAM_RNA_A_N6_MT"/>
    <property type="match status" value="1"/>
</dbReference>
<dbReference type="GO" id="GO:0052908">
    <property type="term" value="F:16S rRNA (adenine(1518)-N(6)/adenine(1519)-N(6))-dimethyltransferase activity"/>
    <property type="evidence" value="ECO:0007669"/>
    <property type="project" value="UniProtKB-EC"/>
</dbReference>
<dbReference type="InterPro" id="IPR020598">
    <property type="entry name" value="rRNA_Ade_methylase_Trfase_N"/>
</dbReference>
<dbReference type="PANTHER" id="PTHR11727">
    <property type="entry name" value="DIMETHYLADENOSINE TRANSFERASE"/>
    <property type="match status" value="1"/>
</dbReference>
<evidence type="ECO:0000256" key="1">
    <source>
        <dbReference type="ARBA" id="ARBA00022552"/>
    </source>
</evidence>
<dbReference type="GO" id="GO:0005829">
    <property type="term" value="C:cytosol"/>
    <property type="evidence" value="ECO:0007669"/>
    <property type="project" value="TreeGrafter"/>
</dbReference>
<feature type="binding site" evidence="6">
    <location>
        <position position="54"/>
    </location>
    <ligand>
        <name>S-adenosyl-L-methionine</name>
        <dbReference type="ChEBI" id="CHEBI:59789"/>
    </ligand>
</feature>
<gene>
    <name evidence="8" type="primary">rsmA</name>
    <name evidence="8" type="ORF">KC573_04105</name>
</gene>
<reference evidence="8" key="2">
    <citation type="journal article" date="2021" name="Microbiome">
        <title>Successional dynamics and alternative stable states in a saline activated sludge microbial community over 9 years.</title>
        <authorList>
            <person name="Wang Y."/>
            <person name="Ye J."/>
            <person name="Ju F."/>
            <person name="Liu L."/>
            <person name="Boyd J.A."/>
            <person name="Deng Y."/>
            <person name="Parks D.H."/>
            <person name="Jiang X."/>
            <person name="Yin X."/>
            <person name="Woodcroft B.J."/>
            <person name="Tyson G.W."/>
            <person name="Hugenholtz P."/>
            <person name="Polz M.F."/>
            <person name="Zhang T."/>
        </authorList>
    </citation>
    <scope>NUCLEOTIDE SEQUENCE</scope>
    <source>
        <strain evidence="8">HKST-UBA02</strain>
    </source>
</reference>
<dbReference type="InterPro" id="IPR001737">
    <property type="entry name" value="KsgA/Erm"/>
</dbReference>
<dbReference type="EMBL" id="JAGQKY010000228">
    <property type="protein sequence ID" value="MCA9397990.1"/>
    <property type="molecule type" value="Genomic_DNA"/>
</dbReference>
<evidence type="ECO:0000313" key="8">
    <source>
        <dbReference type="EMBL" id="MCA9397990.1"/>
    </source>
</evidence>
<dbReference type="AlphaFoldDB" id="A0A955RXM5"/>